<evidence type="ECO:0000313" key="1">
    <source>
        <dbReference type="EMBL" id="MBA0762032.1"/>
    </source>
</evidence>
<evidence type="ECO:0000313" key="2">
    <source>
        <dbReference type="Proteomes" id="UP000593568"/>
    </source>
</evidence>
<dbReference type="SUPFAM" id="SSF56219">
    <property type="entry name" value="DNase I-like"/>
    <property type="match status" value="1"/>
</dbReference>
<gene>
    <name evidence="1" type="ORF">Gotri_024592</name>
</gene>
<reference evidence="1 2" key="1">
    <citation type="journal article" date="2019" name="Genome Biol. Evol.">
        <title>Insights into the evolution of the New World diploid cottons (Gossypium, subgenus Houzingenia) based on genome sequencing.</title>
        <authorList>
            <person name="Grover C.E."/>
            <person name="Arick M.A. 2nd"/>
            <person name="Thrash A."/>
            <person name="Conover J.L."/>
            <person name="Sanders W.S."/>
            <person name="Peterson D.G."/>
            <person name="Frelichowski J.E."/>
            <person name="Scheffler J.A."/>
            <person name="Scheffler B.E."/>
            <person name="Wendel J.F."/>
        </authorList>
    </citation>
    <scope>NUCLEOTIDE SEQUENCE [LARGE SCALE GENOMIC DNA]</scope>
    <source>
        <strain evidence="1">8</strain>
        <tissue evidence="1">Leaf</tissue>
    </source>
</reference>
<dbReference type="EMBL" id="JABEZW010000003">
    <property type="protein sequence ID" value="MBA0762032.1"/>
    <property type="molecule type" value="Genomic_DNA"/>
</dbReference>
<sequence length="438" mass="51233">METDFAGLTLEEEEYEILQIQTDAGTNGDVEILQLVGCFLTARANLSGPMENRSSRDTLNPVLGINLVGRGYHTRKGSGNWSGNMENNLMEHDLEDEVIVGEEGKKRNRREMEDALAKEVTNVLVEMSRRAVEGEEGYKWRFTGFYRSPYSQERAEAWNLLRHLGTIGELPWMEGRMEAFRKILKECNLSDIEFNGNWFTWERGNLPKNDIQERLDRAIATEDWLQIFPEFQIQHLPHTFSDHCPLLVKNIWEHSEGDFLCKPNNMKRGLERWSRQIRNLTDTKIQLNLEIEKDGRYWEQRGRVNWLKLGDKNTAFFHKQATQKRQRNLIRKMQNDNGREMNELQEMEMIARMYFQKLFSAGRKANYEHVLSGVSHYISDEDNLMLKERYTKEEIQQTLSESGTTKAPGEDGFPVLFYQKCWATVGEEVTTFCLNHLN</sequence>
<name>A0A7J9DMR5_9ROSI</name>
<keyword evidence="2" id="KW-1185">Reference proteome</keyword>
<proteinExistence type="predicted"/>
<dbReference type="AlphaFoldDB" id="A0A7J9DMR5"/>
<comment type="caution">
    <text evidence="1">The sequence shown here is derived from an EMBL/GenBank/DDBJ whole genome shotgun (WGS) entry which is preliminary data.</text>
</comment>
<dbReference type="Gene3D" id="3.60.10.10">
    <property type="entry name" value="Endonuclease/exonuclease/phosphatase"/>
    <property type="match status" value="1"/>
</dbReference>
<dbReference type="Proteomes" id="UP000593568">
    <property type="component" value="Unassembled WGS sequence"/>
</dbReference>
<dbReference type="InterPro" id="IPR036691">
    <property type="entry name" value="Endo/exonu/phosph_ase_sf"/>
</dbReference>
<dbReference type="PANTHER" id="PTHR33710">
    <property type="entry name" value="BNAC02G09200D PROTEIN"/>
    <property type="match status" value="1"/>
</dbReference>
<organism evidence="1 2">
    <name type="scientific">Gossypium trilobum</name>
    <dbReference type="NCBI Taxonomy" id="34281"/>
    <lineage>
        <taxon>Eukaryota</taxon>
        <taxon>Viridiplantae</taxon>
        <taxon>Streptophyta</taxon>
        <taxon>Embryophyta</taxon>
        <taxon>Tracheophyta</taxon>
        <taxon>Spermatophyta</taxon>
        <taxon>Magnoliopsida</taxon>
        <taxon>eudicotyledons</taxon>
        <taxon>Gunneridae</taxon>
        <taxon>Pentapetalae</taxon>
        <taxon>rosids</taxon>
        <taxon>malvids</taxon>
        <taxon>Malvales</taxon>
        <taxon>Malvaceae</taxon>
        <taxon>Malvoideae</taxon>
        <taxon>Gossypium</taxon>
    </lineage>
</organism>
<dbReference type="PANTHER" id="PTHR33710:SF73">
    <property type="entry name" value="ZINC KNUCKLE CX2CX4HX4C DOMAIN-CONTAINING PROTEIN"/>
    <property type="match status" value="1"/>
</dbReference>
<evidence type="ECO:0008006" key="3">
    <source>
        <dbReference type="Google" id="ProtNLM"/>
    </source>
</evidence>
<accession>A0A7J9DMR5</accession>
<protein>
    <recommendedName>
        <fullName evidence="3">Reverse transcriptase</fullName>
    </recommendedName>
</protein>